<dbReference type="GO" id="GO:0003968">
    <property type="term" value="F:RNA-directed RNA polymerase activity"/>
    <property type="evidence" value="ECO:0007669"/>
    <property type="project" value="UniProtKB-KW"/>
</dbReference>
<evidence type="ECO:0000256" key="1">
    <source>
        <dbReference type="ARBA" id="ARBA00022484"/>
    </source>
</evidence>
<name>A0A6G9RW28_9VIRU</name>
<reference evidence="4" key="1">
    <citation type="journal article" date="2020" name="Virus Evol.">
        <title>Analysis of the virome associated to grapevine downy mildew lesions reveals new mycovirus lineages.</title>
        <authorList>
            <person name="Chiapello M."/>
            <person name="Rodriguez-Romero J."/>
            <person name="Ayllon M.A."/>
            <person name="Turina M."/>
        </authorList>
    </citation>
    <scope>NUCLEOTIDE SEQUENCE</scope>
    <source>
        <strain evidence="4">DMG-B_DN49372</strain>
    </source>
</reference>
<protein>
    <submittedName>
        <fullName evidence="4">RNA-dependent RNA polymerase</fullName>
    </submittedName>
</protein>
<dbReference type="InterPro" id="IPR008686">
    <property type="entry name" value="RNA_pol_mitovir"/>
</dbReference>
<sequence>MKCSKLHITRYICGQPLFVNKDLVSLVNGFPKKFLFLKELIDSNDFIKIRGVMTLLSFTRAIVPSKEEEKTIEVKFNSITDVYKGKKYSIPMYFIKDFIKNNHLSCKIPEYDRSLHYFSSKGSPFGKATITAPYALFTMMNVDQSMLQNYLKLLGENQYMRLFGNFMKKLWKDHRLMSAGDVNNGFLGKLSIIKDPELKRRVIAMLDYNSQLLLRPIHDDLLKNLSKLSQDRTFTQNPHYNWKPLGNKFWSLDLSSATDRFPIDLQVKVISAMYNNRDFANAWKSILIERGFSHKEKSFTYRVGQPMGAYSSWGAFTLSHHLVVAWCAHICGYKDFKDYIILGDDIVINNDKVARKYITIMTKLGVDISLNKTHISRNTYEFAKRWIRKGIEVSPLPLKGILSNITKPLVVLQQLLIYCNNNRVLCTGSSLDIICLLYNNIKLNKRFMTVSSTHRYCYDFYHILKYAFNQLSPSELRTYLISKLGDKSIIEVSDENRIHAFMREALILGLAKQAEKSGNEISKLADDFIKVYEVYPQFDYSHLKDHPLLNALYNRTLSIKRELMKVSNSKELDLIDCMNAMKVEKIDKIVSMKRNTVETVSQLDKLWKTVIKELKFINETNYGNYGISQFGTFKDLKPWEGHYLYSLDISKNKFDMLREGINPNAKYEDMDMHPPMW</sequence>
<proteinExistence type="predicted"/>
<evidence type="ECO:0000256" key="3">
    <source>
        <dbReference type="ARBA" id="ARBA00022695"/>
    </source>
</evidence>
<keyword evidence="2" id="KW-0808">Transferase</keyword>
<dbReference type="Pfam" id="PF05919">
    <property type="entry name" value="Mitovir_RNA_pol"/>
    <property type="match status" value="1"/>
</dbReference>
<evidence type="ECO:0000256" key="2">
    <source>
        <dbReference type="ARBA" id="ARBA00022679"/>
    </source>
</evidence>
<dbReference type="PANTHER" id="PTHR34456:SF13">
    <property type="entry name" value="REVERSE TRANSCRIPTASE DOMAIN-CONTAINING PROTEIN"/>
    <property type="match status" value="1"/>
</dbReference>
<dbReference type="EMBL" id="MN539770">
    <property type="protein sequence ID" value="QIR30232.1"/>
    <property type="molecule type" value="Genomic_RNA"/>
</dbReference>
<organism evidence="4">
    <name type="scientific">Plasmopara viticola lesion associated mitovirus 9</name>
    <dbReference type="NCBI Taxonomy" id="2719488"/>
    <lineage>
        <taxon>Viruses</taxon>
        <taxon>Riboviria</taxon>
        <taxon>Orthornavirae</taxon>
        <taxon>Lenarviricota</taxon>
        <taxon>Howeltoviricetes</taxon>
        <taxon>Cryppavirales</taxon>
        <taxon>Mitoviridae</taxon>
        <taxon>Mitovirus</taxon>
    </lineage>
</organism>
<evidence type="ECO:0000313" key="4">
    <source>
        <dbReference type="EMBL" id="QIR30232.1"/>
    </source>
</evidence>
<dbReference type="PANTHER" id="PTHR34456">
    <property type="entry name" value="MITOVIRUS RNA-DEPENDENT RNA POLYMERASE"/>
    <property type="match status" value="1"/>
</dbReference>
<dbReference type="InterPro" id="IPR043502">
    <property type="entry name" value="DNA/RNA_pol_sf"/>
</dbReference>
<keyword evidence="1 4" id="KW-0696">RNA-directed RNA polymerase</keyword>
<dbReference type="SUPFAM" id="SSF56672">
    <property type="entry name" value="DNA/RNA polymerases"/>
    <property type="match status" value="1"/>
</dbReference>
<keyword evidence="3" id="KW-0548">Nucleotidyltransferase</keyword>
<accession>A0A6G9RW28</accession>